<organism evidence="1 2">
    <name type="scientific">Mikania micrantha</name>
    <name type="common">bitter vine</name>
    <dbReference type="NCBI Taxonomy" id="192012"/>
    <lineage>
        <taxon>Eukaryota</taxon>
        <taxon>Viridiplantae</taxon>
        <taxon>Streptophyta</taxon>
        <taxon>Embryophyta</taxon>
        <taxon>Tracheophyta</taxon>
        <taxon>Spermatophyta</taxon>
        <taxon>Magnoliopsida</taxon>
        <taxon>eudicotyledons</taxon>
        <taxon>Gunneridae</taxon>
        <taxon>Pentapetalae</taxon>
        <taxon>asterids</taxon>
        <taxon>campanulids</taxon>
        <taxon>Asterales</taxon>
        <taxon>Asteraceae</taxon>
        <taxon>Asteroideae</taxon>
        <taxon>Heliantheae alliance</taxon>
        <taxon>Eupatorieae</taxon>
        <taxon>Mikania</taxon>
    </lineage>
</organism>
<dbReference type="EMBL" id="SZYD01000009">
    <property type="protein sequence ID" value="KAD5318195.1"/>
    <property type="molecule type" value="Genomic_DNA"/>
</dbReference>
<reference evidence="1 2" key="1">
    <citation type="submission" date="2019-05" db="EMBL/GenBank/DDBJ databases">
        <title>Mikania micrantha, genome provides insights into the molecular mechanism of rapid growth.</title>
        <authorList>
            <person name="Liu B."/>
        </authorList>
    </citation>
    <scope>NUCLEOTIDE SEQUENCE [LARGE SCALE GENOMIC DNA]</scope>
    <source>
        <strain evidence="1">NLD-2019</strain>
        <tissue evidence="1">Leaf</tissue>
    </source>
</reference>
<dbReference type="Proteomes" id="UP000326396">
    <property type="component" value="Linkage Group LG17"/>
</dbReference>
<dbReference type="AlphaFoldDB" id="A0A5N6NW31"/>
<evidence type="ECO:0000313" key="2">
    <source>
        <dbReference type="Proteomes" id="UP000326396"/>
    </source>
</evidence>
<protein>
    <submittedName>
        <fullName evidence="1">Uncharacterized protein</fullName>
    </submittedName>
</protein>
<sequence>MASLLVDVSQSGDVFNKRFSVDNVSTDAGDQGDEDLCVEDVTAVLSKINDLARKKIKLCMEFQHFLSKSPDTHCHAKSCTGSADPCTTVHNFARPCN</sequence>
<keyword evidence="2" id="KW-1185">Reference proteome</keyword>
<evidence type="ECO:0000313" key="1">
    <source>
        <dbReference type="EMBL" id="KAD5318195.1"/>
    </source>
</evidence>
<proteinExistence type="predicted"/>
<accession>A0A5N6NW31</accession>
<name>A0A5N6NW31_9ASTR</name>
<gene>
    <name evidence="1" type="ORF">E3N88_18141</name>
</gene>
<comment type="caution">
    <text evidence="1">The sequence shown here is derived from an EMBL/GenBank/DDBJ whole genome shotgun (WGS) entry which is preliminary data.</text>
</comment>